<proteinExistence type="predicted"/>
<sequence>MGVSAITQHQDKKKHKEIEEEKMKNETMRSFVRNKAVLGTIDMQVAAAEGTWAYHVAKHHQSFASTDCASSLFKVLFPASDVAKKYGCAQDKTAAIIKGVNSIVAKRDFNY</sequence>
<keyword evidence="2" id="KW-1185">Reference proteome</keyword>
<organism evidence="2 3">
    <name type="scientific">Meloidogyne incognita</name>
    <name type="common">Southern root-knot nematode worm</name>
    <name type="synonym">Oxyuris incognita</name>
    <dbReference type="NCBI Taxonomy" id="6306"/>
    <lineage>
        <taxon>Eukaryota</taxon>
        <taxon>Metazoa</taxon>
        <taxon>Ecdysozoa</taxon>
        <taxon>Nematoda</taxon>
        <taxon>Chromadorea</taxon>
        <taxon>Rhabditida</taxon>
        <taxon>Tylenchina</taxon>
        <taxon>Tylenchomorpha</taxon>
        <taxon>Tylenchoidea</taxon>
        <taxon>Meloidogynidae</taxon>
        <taxon>Meloidogyninae</taxon>
        <taxon>Meloidogyne</taxon>
        <taxon>Meloidogyne incognita group</taxon>
    </lineage>
</organism>
<dbReference type="AlphaFoldDB" id="A0A914NEI3"/>
<name>A0A914NEI3_MELIC</name>
<dbReference type="Proteomes" id="UP000887563">
    <property type="component" value="Unplaced"/>
</dbReference>
<evidence type="ECO:0000313" key="3">
    <source>
        <dbReference type="WBParaSite" id="Minc3s05806g38859"/>
    </source>
</evidence>
<evidence type="ECO:0000256" key="1">
    <source>
        <dbReference type="SAM" id="MobiDB-lite"/>
    </source>
</evidence>
<dbReference type="PANTHER" id="PTHR37162">
    <property type="entry name" value="HAT FAMILY DIMERISATION DOMAINCONTAINING PROTEIN-RELATED"/>
    <property type="match status" value="1"/>
</dbReference>
<accession>A0A914NEI3</accession>
<dbReference type="PANTHER" id="PTHR37162:SF10">
    <property type="entry name" value="DUF4371 DOMAIN-CONTAINING PROTEIN"/>
    <property type="match status" value="1"/>
</dbReference>
<evidence type="ECO:0000313" key="2">
    <source>
        <dbReference type="Proteomes" id="UP000887563"/>
    </source>
</evidence>
<reference evidence="3" key="1">
    <citation type="submission" date="2022-11" db="UniProtKB">
        <authorList>
            <consortium name="WormBaseParasite"/>
        </authorList>
    </citation>
    <scope>IDENTIFICATION</scope>
</reference>
<feature type="region of interest" description="Disordered" evidence="1">
    <location>
        <begin position="1"/>
        <end position="20"/>
    </location>
</feature>
<protein>
    <submittedName>
        <fullName evidence="3">Uncharacterized protein</fullName>
    </submittedName>
</protein>
<dbReference type="WBParaSite" id="Minc3s05806g38859">
    <property type="protein sequence ID" value="Minc3s05806g38859"/>
    <property type="gene ID" value="Minc3s05806g38859"/>
</dbReference>